<dbReference type="InterPro" id="IPR015943">
    <property type="entry name" value="WD40/YVTN_repeat-like_dom_sf"/>
</dbReference>
<dbReference type="InterPro" id="IPR001331">
    <property type="entry name" value="GDS_CDC24_CS"/>
</dbReference>
<feature type="region of interest" description="Disordered" evidence="3">
    <location>
        <begin position="278"/>
        <end position="333"/>
    </location>
</feature>
<feature type="compositionally biased region" description="Low complexity" evidence="3">
    <location>
        <begin position="279"/>
        <end position="295"/>
    </location>
</feature>
<dbReference type="GO" id="GO:0035556">
    <property type="term" value="P:intracellular signal transduction"/>
    <property type="evidence" value="ECO:0007669"/>
    <property type="project" value="InterPro"/>
</dbReference>
<dbReference type="Proteomes" id="UP000243006">
    <property type="component" value="Unassembled WGS sequence"/>
</dbReference>
<protein>
    <submittedName>
        <fullName evidence="5">RhoGEF domain protein</fullName>
    </submittedName>
</protein>
<feature type="compositionally biased region" description="Acidic residues" evidence="3">
    <location>
        <begin position="911"/>
        <end position="922"/>
    </location>
</feature>
<evidence type="ECO:0000256" key="3">
    <source>
        <dbReference type="SAM" id="MobiDB-lite"/>
    </source>
</evidence>
<dbReference type="Gene3D" id="1.20.900.10">
    <property type="entry name" value="Dbl homology (DH) domain"/>
    <property type="match status" value="1"/>
</dbReference>
<dbReference type="SMART" id="SM00325">
    <property type="entry name" value="RhoGEF"/>
    <property type="match status" value="1"/>
</dbReference>
<dbReference type="Pfam" id="PF19056">
    <property type="entry name" value="WD40_2"/>
    <property type="match status" value="1"/>
</dbReference>
<dbReference type="PROSITE" id="PS00741">
    <property type="entry name" value="DH_1"/>
    <property type="match status" value="1"/>
</dbReference>
<dbReference type="EMBL" id="LVZM01022340">
    <property type="protein sequence ID" value="OUC40808.1"/>
    <property type="molecule type" value="Genomic_DNA"/>
</dbReference>
<dbReference type="Gene3D" id="2.130.10.10">
    <property type="entry name" value="YVTN repeat-like/Quinoprotein amine dehydrogenase"/>
    <property type="match status" value="1"/>
</dbReference>
<evidence type="ECO:0000259" key="4">
    <source>
        <dbReference type="PROSITE" id="PS50010"/>
    </source>
</evidence>
<name>A0A1Y3ECH0_9BILA</name>
<keyword evidence="2" id="KW-0175">Coiled coil</keyword>
<dbReference type="InterPro" id="IPR039919">
    <property type="entry name" value="ARHGEF10/ARHGEF17"/>
</dbReference>
<dbReference type="SUPFAM" id="SSF50729">
    <property type="entry name" value="PH domain-like"/>
    <property type="match status" value="1"/>
</dbReference>
<dbReference type="PANTHER" id="PTHR12877">
    <property type="entry name" value="RHO GUANINE NUCLEOTIDE EXCHANGE FACTOR"/>
    <property type="match status" value="1"/>
</dbReference>
<dbReference type="GO" id="GO:0051496">
    <property type="term" value="P:positive regulation of stress fiber assembly"/>
    <property type="evidence" value="ECO:0007669"/>
    <property type="project" value="UniProtKB-ARBA"/>
</dbReference>
<feature type="region of interest" description="Disordered" evidence="3">
    <location>
        <begin position="907"/>
        <end position="928"/>
    </location>
</feature>
<dbReference type="InterPro" id="IPR035899">
    <property type="entry name" value="DBL_dom_sf"/>
</dbReference>
<dbReference type="Pfam" id="PF00621">
    <property type="entry name" value="RhoGEF"/>
    <property type="match status" value="1"/>
</dbReference>
<dbReference type="InterPro" id="IPR011993">
    <property type="entry name" value="PH-like_dom_sf"/>
</dbReference>
<dbReference type="Gene3D" id="2.30.29.30">
    <property type="entry name" value="Pleckstrin-homology domain (PH domain)/Phosphotyrosine-binding domain (PTB)"/>
    <property type="match status" value="1"/>
</dbReference>
<sequence length="1334" mass="148545">MPVTISADECDSMALRDWSGRGERHLRKRYSRSFTMSPPAGAKPSTRAVVLDGSAVGSVALAGKRGSLTSVNKKPDLPVWARMPALRKTNSVPSSICNGEAGTMLFSIGSASRKSSSQSASSCFSNCLTPPGLEQPSSDEPDWSTPMAAAQTIEALSRRNWRRVSDFTSALPLTEMNLSPTSTALDRHRVSRRSGITTHLGGQPRGVIQFLPSVRKSDILSRNVHQAYMVDKVRRQRLCSDGNLISMPQMADQLCLRVPPTAVGDSDVSDAQMRLGVLSSKNSSPNSCRSSTPRSGYNGRGSSRYVGAETSPRKSLSTTGAGRPPPDMLLTNADDDRFSTLDTLDSVNRFTSLLRSLRSPSAGIPDADRYPSSTADCTLSSSSELSDITDYSYNSPPSEGILSDSDSSFLQADLLLWRRRSKGSIRKHQAKTETSYVENLKLLVHKYLRPLKRPELCSLVELGTLNEIFFQVPEMLGHHELFLAALKSRLDFWDCKQKIGDVVLNNFTKQSVIDTYTAFINNWKNARVAIRKACIAKPAFAKYLERCSREHQNKLNLDALLIMPVQRIPRYELLIKELVKHTSVEHPDHALLLRAGKEIHELASKIDQIQQETGFSDQMQQKLREIEAIVEGLDDLVSPERTFYRCDQVYVETPSGKKDRCLFLFSDLLLITTVTSKSGSNLSKSSQQTSPGLSRNFFEKHKFRLLLKLSLQDLSIVDNKKLLIMKVREDIANLQEDLRVVGKLAELTLLLKIDHKGISKEIENLSDFIKVTLGTKHEELAKDPNLASLNLMSQRQPPAFVKFIAANRTRAGLHFTCASPAWPRNSVGTSDVWMCSSDQCSGQLCVLSASTDFEVININSLCNSRISCICCIPGNGGPRNAIVVGAKSRKLPSRGILTNNNHLTMPTNIDLDSDTTDNESSTEESRISEVDRVDDKLGRNYMLSTVSQKIPHLDAENCEFLFTTWIGTENGILIILLCTRSENQKSMKFLELEEKFAPISAMVIAVNKLWCGSRNHILVINLSTFKIECLFAVNNDRESTIECLASSALAVWLSMYNSAVVKLYHAHKRECLIEINVAPTVTKTLAGCDDIIRQHKLACLRVTSLLCCKEMLWVGTSAGVLCYLPIPQVTHQTLKITTIPGISGTNIGHMGPCRFLVSLEVPEYIMDEFVAGKRAKRNDLSRRRMSLNVASLQQKNVYVISGGEGLEDFQDSQNDENDDTFALYCSQLFVICYSRRAKDALILEAKRAKERSKTMGTFGWLPPKRLSKGSRRMLGFTLRSCLRDRERASQRDKCRASSSCSLRKDDKKPKTTINKNKDDDRKCRMKSPKKAIKK</sequence>
<comment type="caution">
    <text evidence="5">The sequence shown here is derived from an EMBL/GenBank/DDBJ whole genome shotgun (WGS) entry which is preliminary data.</text>
</comment>
<evidence type="ECO:0000313" key="6">
    <source>
        <dbReference type="Proteomes" id="UP000243006"/>
    </source>
</evidence>
<dbReference type="GO" id="GO:0005737">
    <property type="term" value="C:cytoplasm"/>
    <property type="evidence" value="ECO:0007669"/>
    <property type="project" value="UniProtKB-ARBA"/>
</dbReference>
<organism evidence="5 6">
    <name type="scientific">Trichinella nativa</name>
    <dbReference type="NCBI Taxonomy" id="6335"/>
    <lineage>
        <taxon>Eukaryota</taxon>
        <taxon>Metazoa</taxon>
        <taxon>Ecdysozoa</taxon>
        <taxon>Nematoda</taxon>
        <taxon>Enoplea</taxon>
        <taxon>Dorylaimia</taxon>
        <taxon>Trichinellida</taxon>
        <taxon>Trichinellidae</taxon>
        <taxon>Trichinella</taxon>
    </lineage>
</organism>
<feature type="region of interest" description="Disordered" evidence="3">
    <location>
        <begin position="1299"/>
        <end position="1334"/>
    </location>
</feature>
<feature type="domain" description="DH" evidence="4">
    <location>
        <begin position="421"/>
        <end position="609"/>
    </location>
</feature>
<evidence type="ECO:0000256" key="2">
    <source>
        <dbReference type="SAM" id="Coils"/>
    </source>
</evidence>
<dbReference type="SUPFAM" id="SSF48065">
    <property type="entry name" value="DBL homology domain (DH-domain)"/>
    <property type="match status" value="1"/>
</dbReference>
<gene>
    <name evidence="5" type="ORF">D917_00622</name>
</gene>
<reference evidence="5 6" key="1">
    <citation type="submission" date="2015-04" db="EMBL/GenBank/DDBJ databases">
        <title>Draft genome of the roundworm Trichinella nativa.</title>
        <authorList>
            <person name="Mitreva M."/>
        </authorList>
    </citation>
    <scope>NUCLEOTIDE SEQUENCE [LARGE SCALE GENOMIC DNA]</scope>
    <source>
        <strain evidence="5 6">ISS45</strain>
    </source>
</reference>
<keyword evidence="1" id="KW-0344">Guanine-nucleotide releasing factor</keyword>
<dbReference type="GO" id="GO:0030036">
    <property type="term" value="P:actin cytoskeleton organization"/>
    <property type="evidence" value="ECO:0007669"/>
    <property type="project" value="TreeGrafter"/>
</dbReference>
<dbReference type="Pfam" id="PF19057">
    <property type="entry name" value="PH_19"/>
    <property type="match status" value="1"/>
</dbReference>
<dbReference type="CDD" id="cd00160">
    <property type="entry name" value="RhoGEF"/>
    <property type="match status" value="1"/>
</dbReference>
<evidence type="ECO:0000313" key="5">
    <source>
        <dbReference type="EMBL" id="OUC40808.1"/>
    </source>
</evidence>
<dbReference type="PROSITE" id="PS50010">
    <property type="entry name" value="DH_2"/>
    <property type="match status" value="1"/>
</dbReference>
<evidence type="ECO:0000256" key="1">
    <source>
        <dbReference type="ARBA" id="ARBA00022658"/>
    </source>
</evidence>
<dbReference type="GO" id="GO:0005085">
    <property type="term" value="F:guanyl-nucleotide exchange factor activity"/>
    <property type="evidence" value="ECO:0007669"/>
    <property type="project" value="UniProtKB-KW"/>
</dbReference>
<dbReference type="FunFam" id="1.20.900.10:FF:000003">
    <property type="entry name" value="Rho guanine nucleotide exchange factor 10 like"/>
    <property type="match status" value="1"/>
</dbReference>
<dbReference type="InterPro" id="IPR000219">
    <property type="entry name" value="DH_dom"/>
</dbReference>
<feature type="compositionally biased region" description="Basic residues" evidence="3">
    <location>
        <begin position="1323"/>
        <end position="1334"/>
    </location>
</feature>
<proteinExistence type="predicted"/>
<feature type="compositionally biased region" description="Basic and acidic residues" evidence="3">
    <location>
        <begin position="1302"/>
        <end position="1322"/>
    </location>
</feature>
<feature type="coiled-coil region" evidence="2">
    <location>
        <begin position="592"/>
        <end position="636"/>
    </location>
</feature>
<dbReference type="PANTHER" id="PTHR12877:SF15">
    <property type="entry name" value="RHO GUANINE NUCLEOTIDE EXCHANGE FACTOR 17"/>
    <property type="match status" value="1"/>
</dbReference>
<accession>A0A1Y3ECH0</accession>